<evidence type="ECO:0000313" key="3">
    <source>
        <dbReference type="Proteomes" id="UP000604046"/>
    </source>
</evidence>
<organism evidence="2 3">
    <name type="scientific">Symbiodinium natans</name>
    <dbReference type="NCBI Taxonomy" id="878477"/>
    <lineage>
        <taxon>Eukaryota</taxon>
        <taxon>Sar</taxon>
        <taxon>Alveolata</taxon>
        <taxon>Dinophyceae</taxon>
        <taxon>Suessiales</taxon>
        <taxon>Symbiodiniaceae</taxon>
        <taxon>Symbiodinium</taxon>
    </lineage>
</organism>
<proteinExistence type="predicted"/>
<dbReference type="AlphaFoldDB" id="A0A812PEF0"/>
<dbReference type="EMBL" id="CAJNDS010002161">
    <property type="protein sequence ID" value="CAE7356475.1"/>
    <property type="molecule type" value="Genomic_DNA"/>
</dbReference>
<dbReference type="Proteomes" id="UP000604046">
    <property type="component" value="Unassembled WGS sequence"/>
</dbReference>
<evidence type="ECO:0000256" key="1">
    <source>
        <dbReference type="SAM" id="MobiDB-lite"/>
    </source>
</evidence>
<name>A0A812PEF0_9DINO</name>
<keyword evidence="3" id="KW-1185">Reference proteome</keyword>
<accession>A0A812PEF0</accession>
<evidence type="ECO:0000313" key="2">
    <source>
        <dbReference type="EMBL" id="CAE7356475.1"/>
    </source>
</evidence>
<feature type="region of interest" description="Disordered" evidence="1">
    <location>
        <begin position="68"/>
        <end position="89"/>
    </location>
</feature>
<dbReference type="OrthoDB" id="10397210at2759"/>
<gene>
    <name evidence="2" type="ORF">SNAT2548_LOCUS18981</name>
</gene>
<reference evidence="2" key="1">
    <citation type="submission" date="2021-02" db="EMBL/GenBank/DDBJ databases">
        <authorList>
            <person name="Dougan E. K."/>
            <person name="Rhodes N."/>
            <person name="Thang M."/>
            <person name="Chan C."/>
        </authorList>
    </citation>
    <scope>NUCLEOTIDE SEQUENCE</scope>
</reference>
<comment type="caution">
    <text evidence="2">The sequence shown here is derived from an EMBL/GenBank/DDBJ whole genome shotgun (WGS) entry which is preliminary data.</text>
</comment>
<sequence length="89" mass="10102">MFPGGSHVELDDLPSTLIPCCGEPPKVRKVRFNLTMNTIHEVTPYSEIYGMHPRLLKVLPGEFYLQPAPRRDDRSSDSEDEEILCLSSQ</sequence>
<protein>
    <submittedName>
        <fullName evidence="2">Uncharacterized protein</fullName>
    </submittedName>
</protein>